<organism evidence="1 2">
    <name type="scientific">Pseudomonas marginalis pv. marginalis</name>
    <dbReference type="NCBI Taxonomy" id="97473"/>
    <lineage>
        <taxon>Bacteria</taxon>
        <taxon>Pseudomonadati</taxon>
        <taxon>Pseudomonadota</taxon>
        <taxon>Gammaproteobacteria</taxon>
        <taxon>Pseudomonadales</taxon>
        <taxon>Pseudomonadaceae</taxon>
        <taxon>Pseudomonas</taxon>
    </lineage>
</organism>
<reference evidence="1 2" key="1">
    <citation type="submission" date="2018-08" db="EMBL/GenBank/DDBJ databases">
        <title>Recombination of ecologically and evolutionarily significant loci maintains genetic cohesion in the Pseudomonas syringae species complex.</title>
        <authorList>
            <person name="Dillon M."/>
            <person name="Thakur S."/>
            <person name="Almeida R.N.D."/>
            <person name="Weir B.S."/>
            <person name="Guttman D.S."/>
        </authorList>
    </citation>
    <scope>NUCLEOTIDE SEQUENCE [LARGE SCALE GENOMIC DNA]</scope>
    <source>
        <strain evidence="1 2">ICMP 3555</strain>
    </source>
</reference>
<gene>
    <name evidence="1" type="ORF">ALQ29_04262</name>
</gene>
<accession>A0A3M4ARJ9</accession>
<name>A0A3M4ARJ9_PSEMA</name>
<evidence type="ECO:0000313" key="1">
    <source>
        <dbReference type="EMBL" id="RMP08816.1"/>
    </source>
</evidence>
<keyword evidence="2" id="KW-1185">Reference proteome</keyword>
<proteinExistence type="predicted"/>
<dbReference type="AlphaFoldDB" id="A0A3M4ARJ9"/>
<sequence>MTFPSHPRNTRKNIMSFFKGKNSNFPDTARRAITVSAETRATVSDRVDFKTQIVKFDADTESDLIELISVANTEDSSRRTTKGLILVFDKNIASSTYSVGDPDFPFKIANYYETATIPSFTTSFSYNPVSGTFTVDTITVTSDKLLYQIDFNFKGVNSHTNEELEIIGSSTYLIFMRPM</sequence>
<evidence type="ECO:0000313" key="2">
    <source>
        <dbReference type="Proteomes" id="UP000276587"/>
    </source>
</evidence>
<dbReference type="Proteomes" id="UP000276587">
    <property type="component" value="Unassembled WGS sequence"/>
</dbReference>
<comment type="caution">
    <text evidence="1">The sequence shown here is derived from an EMBL/GenBank/DDBJ whole genome shotgun (WGS) entry which is preliminary data.</text>
</comment>
<protein>
    <submittedName>
        <fullName evidence="1">Uncharacterized protein</fullName>
    </submittedName>
</protein>
<dbReference type="EMBL" id="RBQF01000180">
    <property type="protein sequence ID" value="RMP08816.1"/>
    <property type="molecule type" value="Genomic_DNA"/>
</dbReference>